<dbReference type="PANTHER" id="PTHR12224">
    <property type="entry name" value="BETA-1,4-MANNOSYL-GLYCOPROTEIN BETA-1,4-N-ACETYLGLUCOSAMINYL-TRANSFERASE"/>
    <property type="match status" value="1"/>
</dbReference>
<dbReference type="Pfam" id="PF04724">
    <property type="entry name" value="Glyco_transf_17"/>
    <property type="match status" value="1"/>
</dbReference>
<dbReference type="GO" id="GO:0003830">
    <property type="term" value="F:beta-1,4-mannosylglycoprotein 4-beta-N-acetylglucosaminyltransferase activity"/>
    <property type="evidence" value="ECO:0007669"/>
    <property type="project" value="InterPro"/>
</dbReference>
<evidence type="ECO:0000313" key="1">
    <source>
        <dbReference type="EMBL" id="QJA65431.1"/>
    </source>
</evidence>
<dbReference type="EMBL" id="MT141538">
    <property type="protein sequence ID" value="QJA65431.1"/>
    <property type="molecule type" value="Genomic_DNA"/>
</dbReference>
<dbReference type="GO" id="GO:0016020">
    <property type="term" value="C:membrane"/>
    <property type="evidence" value="ECO:0007669"/>
    <property type="project" value="InterPro"/>
</dbReference>
<dbReference type="GO" id="GO:0006044">
    <property type="term" value="P:N-acetylglucosamine metabolic process"/>
    <property type="evidence" value="ECO:0007669"/>
    <property type="project" value="TreeGrafter"/>
</dbReference>
<dbReference type="PANTHER" id="PTHR12224:SF0">
    <property type="entry name" value="BETA-1,4-MANNOSYL-GLYCOPROTEIN 4-BETA-N-ACETYLGLUCOSAMINYLTRANSFERASE"/>
    <property type="match status" value="1"/>
</dbReference>
<keyword evidence="2" id="KW-0808">Transferase</keyword>
<organism evidence="2">
    <name type="scientific">viral metagenome</name>
    <dbReference type="NCBI Taxonomy" id="1070528"/>
    <lineage>
        <taxon>unclassified sequences</taxon>
        <taxon>metagenomes</taxon>
        <taxon>organismal metagenomes</taxon>
    </lineage>
</organism>
<evidence type="ECO:0000313" key="2">
    <source>
        <dbReference type="EMBL" id="QJI05146.1"/>
    </source>
</evidence>
<gene>
    <name evidence="2" type="ORF">MM415A00136_0028</name>
    <name evidence="1" type="ORF">MM415B00397_0043</name>
</gene>
<dbReference type="EMBL" id="MT145195">
    <property type="protein sequence ID" value="QJI05146.1"/>
    <property type="molecule type" value="Genomic_DNA"/>
</dbReference>
<sequence length="244" mass="29135">MIVDVFTYNGESELLDLRLNILRPYVDRFIAVQSMTTFTGKLKPIYETPEEVEDYINNDDYTDSEWELANNSPNTQGASHWKWEFLQKERIKDALKGLDDDDIVFVGDCDEIYEPVYTLAGAHKLKLRVYAYYLNNRSDEEFWGTIVAPYRDIKNECLNHLRTNAEKTKTYQGWHFTSMYDLKKKLTDQYTEESYATKEVLENAEKNKKELKDFLGRDFKYEVNEEDWPEYLKKNRKKYEHLCK</sequence>
<accession>A0A6M3Y885</accession>
<dbReference type="AlphaFoldDB" id="A0A6M3Y885"/>
<protein>
    <submittedName>
        <fullName evidence="2">Putative glycosyltransferase</fullName>
    </submittedName>
</protein>
<name>A0A6M3Y885_9ZZZZ</name>
<reference evidence="2" key="1">
    <citation type="submission" date="2020-03" db="EMBL/GenBank/DDBJ databases">
        <title>The deep terrestrial virosphere.</title>
        <authorList>
            <person name="Holmfeldt K."/>
            <person name="Nilsson E."/>
            <person name="Simone D."/>
            <person name="Lopez-Fernandez M."/>
            <person name="Wu X."/>
            <person name="de Brujin I."/>
            <person name="Lundin D."/>
            <person name="Andersson A."/>
            <person name="Bertilsson S."/>
            <person name="Dopson M."/>
        </authorList>
    </citation>
    <scope>NUCLEOTIDE SEQUENCE</scope>
    <source>
        <strain evidence="2">MM415A00136</strain>
        <strain evidence="1">MM415B00397</strain>
    </source>
</reference>
<dbReference type="InterPro" id="IPR006813">
    <property type="entry name" value="Glyco_trans_17"/>
</dbReference>
<proteinExistence type="predicted"/>